<keyword evidence="1" id="KW-0812">Transmembrane</keyword>
<gene>
    <name evidence="2" type="ORF">ACFQHK_04560</name>
</gene>
<evidence type="ECO:0000313" key="3">
    <source>
        <dbReference type="Proteomes" id="UP001596406"/>
    </source>
</evidence>
<organism evidence="2 3">
    <name type="scientific">Halomarina ordinaria</name>
    <dbReference type="NCBI Taxonomy" id="3033939"/>
    <lineage>
        <taxon>Archaea</taxon>
        <taxon>Methanobacteriati</taxon>
        <taxon>Methanobacteriota</taxon>
        <taxon>Stenosarchaea group</taxon>
        <taxon>Halobacteria</taxon>
        <taxon>Halobacteriales</taxon>
        <taxon>Natronomonadaceae</taxon>
        <taxon>Halomarina</taxon>
    </lineage>
</organism>
<reference evidence="2 3" key="1">
    <citation type="journal article" date="2019" name="Int. J. Syst. Evol. Microbiol.">
        <title>The Global Catalogue of Microorganisms (GCM) 10K type strain sequencing project: providing services to taxonomists for standard genome sequencing and annotation.</title>
        <authorList>
            <consortium name="The Broad Institute Genomics Platform"/>
            <consortium name="The Broad Institute Genome Sequencing Center for Infectious Disease"/>
            <person name="Wu L."/>
            <person name="Ma J."/>
        </authorList>
    </citation>
    <scope>NUCLEOTIDE SEQUENCE [LARGE SCALE GENOMIC DNA]</scope>
    <source>
        <strain evidence="2 3">PSRA2</strain>
    </source>
</reference>
<name>A0ABD5U5H1_9EURY</name>
<dbReference type="Proteomes" id="UP001596406">
    <property type="component" value="Unassembled WGS sequence"/>
</dbReference>
<protein>
    <submittedName>
        <fullName evidence="2">Uncharacterized protein</fullName>
    </submittedName>
</protein>
<evidence type="ECO:0000313" key="2">
    <source>
        <dbReference type="EMBL" id="MFC6835777.1"/>
    </source>
</evidence>
<dbReference type="RefSeq" id="WP_304447473.1">
    <property type="nucleotide sequence ID" value="NZ_JARRAH010000001.1"/>
</dbReference>
<proteinExistence type="predicted"/>
<dbReference type="AlphaFoldDB" id="A0ABD5U5H1"/>
<feature type="transmembrane region" description="Helical" evidence="1">
    <location>
        <begin position="50"/>
        <end position="74"/>
    </location>
</feature>
<dbReference type="EMBL" id="JBHSXM010000001">
    <property type="protein sequence ID" value="MFC6835777.1"/>
    <property type="molecule type" value="Genomic_DNA"/>
</dbReference>
<evidence type="ECO:0000256" key="1">
    <source>
        <dbReference type="SAM" id="Phobius"/>
    </source>
</evidence>
<keyword evidence="3" id="KW-1185">Reference proteome</keyword>
<accession>A0ABD5U5H1</accession>
<sequence>MVVPISDVSVFVLAGALAIAVPFGRASGVTERVATRRPSGGADSLSASAVPLSADLAVTFPALSAALALVAVALTRYGTERR</sequence>
<keyword evidence="1" id="KW-1133">Transmembrane helix</keyword>
<comment type="caution">
    <text evidence="2">The sequence shown here is derived from an EMBL/GenBank/DDBJ whole genome shotgun (WGS) entry which is preliminary data.</text>
</comment>
<keyword evidence="1" id="KW-0472">Membrane</keyword>